<organism evidence="9 10">
    <name type="scientific">Velamenicoccus archaeovorus</name>
    <dbReference type="NCBI Taxonomy" id="1930593"/>
    <lineage>
        <taxon>Bacteria</taxon>
        <taxon>Pseudomonadati</taxon>
        <taxon>Candidatus Omnitrophota</taxon>
        <taxon>Candidatus Velamenicoccus</taxon>
    </lineage>
</organism>
<reference evidence="9 10" key="1">
    <citation type="submission" date="2017-01" db="EMBL/GenBank/DDBJ databases">
        <title>First insights into the biology of 'candidatus Vampirococcus archaeovorus'.</title>
        <authorList>
            <person name="Kizina J."/>
            <person name="Jordan S."/>
            <person name="Stueber K."/>
            <person name="Reinhardt R."/>
            <person name="Harder J."/>
        </authorList>
    </citation>
    <scope>NUCLEOTIDE SEQUENCE [LARGE SCALE GENOMIC DNA]</scope>
    <source>
        <strain evidence="9 10">LiM</strain>
    </source>
</reference>
<sequence>MFARAFLKKIGLKTCFAMLCCALLSVYGTAAASTKEEKRKTDIQNTQEKFSWWPTDAKPEPVKDAQRGGYWWWPTQPGQEGPLWGNRGYVYVYKIIYDYKSDELPAPKPQELRPSLVIKKIIKNVKIYFDYNKSTIREDAAVILKDAAQTLRRNPDSDILVTGNCDTRGSEAYNEKLGRKRAEAVQNFLVGQGVDEERIRIISRGKLDAVAPVTDIVGMQKDRNAQFMIAEVEEVMIPYQGEAPGEAASQEQVVTEESSPENKVVEKETVESAVQVATKEYTVKKNDSLWSIAKAELGSGHRWKYLYEINKDRIKNPNKLKVGTKIVIPIE</sequence>
<dbReference type="CDD" id="cd00118">
    <property type="entry name" value="LysM"/>
    <property type="match status" value="1"/>
</dbReference>
<protein>
    <submittedName>
        <fullName evidence="9">Membrane-associated protein with peptidoglycan-binding domains OmpA and LysM</fullName>
    </submittedName>
</protein>
<dbReference type="EMBL" id="CP019384">
    <property type="protein sequence ID" value="QAT16877.1"/>
    <property type="molecule type" value="Genomic_DNA"/>
</dbReference>
<evidence type="ECO:0000256" key="3">
    <source>
        <dbReference type="ARBA" id="ARBA00023237"/>
    </source>
</evidence>
<feature type="chain" id="PRO_5018991321" evidence="6">
    <location>
        <begin position="33"/>
        <end position="331"/>
    </location>
</feature>
<dbReference type="InterPro" id="IPR036737">
    <property type="entry name" value="OmpA-like_sf"/>
</dbReference>
<evidence type="ECO:0000313" key="9">
    <source>
        <dbReference type="EMBL" id="QAT16877.1"/>
    </source>
</evidence>
<dbReference type="PANTHER" id="PTHR30329">
    <property type="entry name" value="STATOR ELEMENT OF FLAGELLAR MOTOR COMPLEX"/>
    <property type="match status" value="1"/>
</dbReference>
<dbReference type="CDD" id="cd07185">
    <property type="entry name" value="OmpA_C-like"/>
    <property type="match status" value="1"/>
</dbReference>
<dbReference type="InterPro" id="IPR050330">
    <property type="entry name" value="Bact_OuterMem_StrucFunc"/>
</dbReference>
<dbReference type="OrthoDB" id="9809164at2"/>
<dbReference type="Gene3D" id="3.10.350.10">
    <property type="entry name" value="LysM domain"/>
    <property type="match status" value="1"/>
</dbReference>
<feature type="region of interest" description="Disordered" evidence="5">
    <location>
        <begin position="244"/>
        <end position="264"/>
    </location>
</feature>
<evidence type="ECO:0000256" key="2">
    <source>
        <dbReference type="ARBA" id="ARBA00023136"/>
    </source>
</evidence>
<comment type="subcellular location">
    <subcellularLocation>
        <location evidence="1">Cell outer membrane</location>
    </subcellularLocation>
</comment>
<evidence type="ECO:0000256" key="5">
    <source>
        <dbReference type="SAM" id="MobiDB-lite"/>
    </source>
</evidence>
<dbReference type="Gene3D" id="3.30.1330.60">
    <property type="entry name" value="OmpA-like domain"/>
    <property type="match status" value="1"/>
</dbReference>
<dbReference type="RefSeq" id="WP_128699518.1">
    <property type="nucleotide sequence ID" value="NZ_CP019384.1"/>
</dbReference>
<keyword evidence="2 4" id="KW-0472">Membrane</keyword>
<dbReference type="InterPro" id="IPR006664">
    <property type="entry name" value="OMP_bac"/>
</dbReference>
<dbReference type="SMART" id="SM00257">
    <property type="entry name" value="LysM"/>
    <property type="match status" value="1"/>
</dbReference>
<evidence type="ECO:0000256" key="4">
    <source>
        <dbReference type="PROSITE-ProRule" id="PRU00473"/>
    </source>
</evidence>
<dbReference type="KEGG" id="vai:BU251_03585"/>
<dbReference type="PRINTS" id="PR01021">
    <property type="entry name" value="OMPADOMAIN"/>
</dbReference>
<dbReference type="SUPFAM" id="SSF103088">
    <property type="entry name" value="OmpA-like"/>
    <property type="match status" value="1"/>
</dbReference>
<dbReference type="InterPro" id="IPR006665">
    <property type="entry name" value="OmpA-like"/>
</dbReference>
<name>A0A410P3V1_VELA1</name>
<evidence type="ECO:0000313" key="10">
    <source>
        <dbReference type="Proteomes" id="UP000287243"/>
    </source>
</evidence>
<dbReference type="GO" id="GO:0009279">
    <property type="term" value="C:cell outer membrane"/>
    <property type="evidence" value="ECO:0007669"/>
    <property type="project" value="UniProtKB-SubCell"/>
</dbReference>
<gene>
    <name evidence="9" type="ORF">BU251_03585</name>
</gene>
<dbReference type="InterPro" id="IPR036779">
    <property type="entry name" value="LysM_dom_sf"/>
</dbReference>
<dbReference type="Pfam" id="PF00691">
    <property type="entry name" value="OmpA"/>
    <property type="match status" value="1"/>
</dbReference>
<feature type="domain" description="OmpA-like" evidence="7">
    <location>
        <begin position="117"/>
        <end position="233"/>
    </location>
</feature>
<proteinExistence type="predicted"/>
<evidence type="ECO:0000259" key="8">
    <source>
        <dbReference type="PROSITE" id="PS51782"/>
    </source>
</evidence>
<accession>A0A410P3V1</accession>
<evidence type="ECO:0000256" key="6">
    <source>
        <dbReference type="SAM" id="SignalP"/>
    </source>
</evidence>
<dbReference type="Proteomes" id="UP000287243">
    <property type="component" value="Chromosome"/>
</dbReference>
<feature type="signal peptide" evidence="6">
    <location>
        <begin position="1"/>
        <end position="32"/>
    </location>
</feature>
<dbReference type="PANTHER" id="PTHR30329:SF21">
    <property type="entry name" value="LIPOPROTEIN YIAD-RELATED"/>
    <property type="match status" value="1"/>
</dbReference>
<dbReference type="Pfam" id="PF01476">
    <property type="entry name" value="LysM"/>
    <property type="match status" value="1"/>
</dbReference>
<evidence type="ECO:0000256" key="1">
    <source>
        <dbReference type="ARBA" id="ARBA00004442"/>
    </source>
</evidence>
<keyword evidence="10" id="KW-1185">Reference proteome</keyword>
<dbReference type="SUPFAM" id="SSF54106">
    <property type="entry name" value="LysM domain"/>
    <property type="match status" value="1"/>
</dbReference>
<feature type="domain" description="LysM" evidence="8">
    <location>
        <begin position="279"/>
        <end position="328"/>
    </location>
</feature>
<dbReference type="InterPro" id="IPR018392">
    <property type="entry name" value="LysM"/>
</dbReference>
<evidence type="ECO:0000259" key="7">
    <source>
        <dbReference type="PROSITE" id="PS51123"/>
    </source>
</evidence>
<keyword evidence="6" id="KW-0732">Signal</keyword>
<dbReference type="PROSITE" id="PS51123">
    <property type="entry name" value="OMPA_2"/>
    <property type="match status" value="1"/>
</dbReference>
<dbReference type="AlphaFoldDB" id="A0A410P3V1"/>
<keyword evidence="3" id="KW-0998">Cell outer membrane</keyword>
<dbReference type="PROSITE" id="PS51782">
    <property type="entry name" value="LYSM"/>
    <property type="match status" value="1"/>
</dbReference>